<evidence type="ECO:0000313" key="7">
    <source>
        <dbReference type="Proteomes" id="UP001732780"/>
    </source>
</evidence>
<keyword evidence="7" id="KW-1185">Reference proteome</keyword>
<dbReference type="PROSITE" id="PS00252">
    <property type="entry name" value="INTERFERON_A_B_D"/>
    <property type="match status" value="1"/>
</dbReference>
<dbReference type="GO" id="GO:0051607">
    <property type="term" value="P:defense response to virus"/>
    <property type="evidence" value="ECO:0007669"/>
    <property type="project" value="UniProtKB-KW"/>
</dbReference>
<dbReference type="SMART" id="SM00076">
    <property type="entry name" value="IFabd"/>
    <property type="match status" value="1"/>
</dbReference>
<evidence type="ECO:0000313" key="8">
    <source>
        <dbReference type="RefSeq" id="XP_010944353.2"/>
    </source>
</evidence>
<gene>
    <name evidence="8" type="primary">LOC105061914</name>
</gene>
<proteinExistence type="inferred from homology"/>
<dbReference type="Gene3D" id="1.20.1250.10">
    <property type="match status" value="1"/>
</dbReference>
<dbReference type="KEGG" id="cbai:105061914"/>
<evidence type="ECO:0000256" key="6">
    <source>
        <dbReference type="RuleBase" id="RU000436"/>
    </source>
</evidence>
<dbReference type="GO" id="GO:0005126">
    <property type="term" value="F:cytokine receptor binding"/>
    <property type="evidence" value="ECO:0007669"/>
    <property type="project" value="InterPro"/>
</dbReference>
<dbReference type="SUPFAM" id="SSF47266">
    <property type="entry name" value="4-helical cytokines"/>
    <property type="match status" value="1"/>
</dbReference>
<evidence type="ECO:0000256" key="2">
    <source>
        <dbReference type="ARBA" id="ARBA00022514"/>
    </source>
</evidence>
<comment type="similarity">
    <text evidence="6">Belongs to the alpha/beta interferon family.</text>
</comment>
<dbReference type="CDD" id="cd00095">
    <property type="entry name" value="IFab"/>
    <property type="match status" value="1"/>
</dbReference>
<dbReference type="PANTHER" id="PTHR11691:SF37">
    <property type="entry name" value="INTERFERON OMEGA-1"/>
    <property type="match status" value="1"/>
</dbReference>
<dbReference type="PRINTS" id="PR00266">
    <property type="entry name" value="INTERFERONAB"/>
</dbReference>
<dbReference type="RefSeq" id="XP_010944353.2">
    <property type="nucleotide sequence ID" value="XM_010946051.2"/>
</dbReference>
<dbReference type="InterPro" id="IPR009079">
    <property type="entry name" value="4_helix_cytokine-like_core"/>
</dbReference>
<dbReference type="AlphaFoldDB" id="A0A9W3ECY2"/>
<evidence type="ECO:0000256" key="5">
    <source>
        <dbReference type="ARBA" id="ARBA00023157"/>
    </source>
</evidence>
<keyword evidence="5" id="KW-1015">Disulfide bond</keyword>
<dbReference type="PANTHER" id="PTHR11691">
    <property type="entry name" value="TYPE I INTERFERON"/>
    <property type="match status" value="1"/>
</dbReference>
<dbReference type="InterPro" id="IPR000471">
    <property type="entry name" value="Interferon_alpha/beta/delta"/>
</dbReference>
<dbReference type="FunFam" id="1.20.1250.10:FF:000001">
    <property type="entry name" value="Interferon alpha"/>
    <property type="match status" value="1"/>
</dbReference>
<keyword evidence="2 6" id="KW-0202">Cytokine</keyword>
<keyword evidence="4 6" id="KW-0051">Antiviral defense</keyword>
<dbReference type="GeneID" id="105061914"/>
<name>A0A9W3ECY2_CAMBA</name>
<dbReference type="Pfam" id="PF00143">
    <property type="entry name" value="Interferon"/>
    <property type="match status" value="1"/>
</dbReference>
<sequence>MLSDHKASLVFKACDDMSIDSIQHYRGTQTEDSWRNWTKAHNLSSLPEASSWSLPVARSVSCLMALVMLFPSPVPSILCGLPQSLDLGKQDTFTDLDQMGTTSLLSCLKYRIAFKFPQEQVDGSQLQKAQAVSVLHEMLQQINLFHAERSSASWDTTLLDNLRTGLHPQLKDLDTCLVQVMGEQDSAQGRAGPTLVLKSYFQGIHLFLKEKTDSDCAWEIVQLEIRRYFLFINKLIGKLRE</sequence>
<reference evidence="8" key="1">
    <citation type="submission" date="2025-08" db="UniProtKB">
        <authorList>
            <consortium name="RefSeq"/>
        </authorList>
    </citation>
    <scope>IDENTIFICATION</scope>
    <source>
        <tissue evidence="8">Blood</tissue>
    </source>
</reference>
<comment type="subcellular location">
    <subcellularLocation>
        <location evidence="1">Secreted</location>
    </subcellularLocation>
</comment>
<dbReference type="Proteomes" id="UP001732780">
    <property type="component" value="Chromosome 4"/>
</dbReference>
<accession>A0A9W3ECY2</accession>
<evidence type="ECO:0000256" key="4">
    <source>
        <dbReference type="ARBA" id="ARBA00023118"/>
    </source>
</evidence>
<organism evidence="7 8">
    <name type="scientific">Camelus bactrianus</name>
    <name type="common">Bactrian camel</name>
    <dbReference type="NCBI Taxonomy" id="9837"/>
    <lineage>
        <taxon>Eukaryota</taxon>
        <taxon>Metazoa</taxon>
        <taxon>Chordata</taxon>
        <taxon>Craniata</taxon>
        <taxon>Vertebrata</taxon>
        <taxon>Euteleostomi</taxon>
        <taxon>Mammalia</taxon>
        <taxon>Eutheria</taxon>
        <taxon>Laurasiatheria</taxon>
        <taxon>Artiodactyla</taxon>
        <taxon>Tylopoda</taxon>
        <taxon>Camelidae</taxon>
        <taxon>Camelus</taxon>
    </lineage>
</organism>
<protein>
    <submittedName>
        <fullName evidence="8">Interferon omega-1-like</fullName>
    </submittedName>
</protein>
<dbReference type="GO" id="GO:0005615">
    <property type="term" value="C:extracellular space"/>
    <property type="evidence" value="ECO:0007669"/>
    <property type="project" value="UniProtKB-KW"/>
</dbReference>
<keyword evidence="3" id="KW-0964">Secreted</keyword>
<dbReference type="GO" id="GO:0005125">
    <property type="term" value="F:cytokine activity"/>
    <property type="evidence" value="ECO:0007669"/>
    <property type="project" value="UniProtKB-KW"/>
</dbReference>
<evidence type="ECO:0000256" key="3">
    <source>
        <dbReference type="ARBA" id="ARBA00022525"/>
    </source>
</evidence>
<evidence type="ECO:0000256" key="1">
    <source>
        <dbReference type="ARBA" id="ARBA00004613"/>
    </source>
</evidence>